<dbReference type="InterPro" id="IPR003961">
    <property type="entry name" value="FN3_dom"/>
</dbReference>
<protein>
    <recommendedName>
        <fullName evidence="3">Fibronectin type-III domain-containing protein</fullName>
    </recommendedName>
</protein>
<comment type="caution">
    <text evidence="1">The sequence shown here is derived from an EMBL/GenBank/DDBJ whole genome shotgun (WGS) entry which is preliminary data.</text>
</comment>
<dbReference type="InterPro" id="IPR013783">
    <property type="entry name" value="Ig-like_fold"/>
</dbReference>
<dbReference type="Gene3D" id="2.60.40.10">
    <property type="entry name" value="Immunoglobulins"/>
    <property type="match status" value="1"/>
</dbReference>
<gene>
    <name evidence="1" type="ORF">A4R26_25130</name>
</gene>
<dbReference type="EMBL" id="LWBP01000195">
    <property type="protein sequence ID" value="OQP57377.1"/>
    <property type="molecule type" value="Genomic_DNA"/>
</dbReference>
<proteinExistence type="predicted"/>
<reference evidence="2" key="1">
    <citation type="submission" date="2016-04" db="EMBL/GenBank/DDBJ databases">
        <authorList>
            <person name="Chen L."/>
            <person name="Zhuang W."/>
            <person name="Wang G."/>
        </authorList>
    </citation>
    <scope>NUCLEOTIDE SEQUENCE [LARGE SCALE GENOMIC DNA]</scope>
    <source>
        <strain evidence="2">208</strain>
    </source>
</reference>
<dbReference type="OrthoDB" id="665432at2"/>
<keyword evidence="2" id="KW-1185">Reference proteome</keyword>
<accession>A0A1V9FGH0</accession>
<organism evidence="1 2">
    <name type="scientific">Niastella populi</name>
    <dbReference type="NCBI Taxonomy" id="550983"/>
    <lineage>
        <taxon>Bacteria</taxon>
        <taxon>Pseudomonadati</taxon>
        <taxon>Bacteroidota</taxon>
        <taxon>Chitinophagia</taxon>
        <taxon>Chitinophagales</taxon>
        <taxon>Chitinophagaceae</taxon>
        <taxon>Niastella</taxon>
    </lineage>
</organism>
<evidence type="ECO:0000313" key="2">
    <source>
        <dbReference type="Proteomes" id="UP000192276"/>
    </source>
</evidence>
<dbReference type="SUPFAM" id="SSF49265">
    <property type="entry name" value="Fibronectin type III"/>
    <property type="match status" value="1"/>
</dbReference>
<dbReference type="InterPro" id="IPR036116">
    <property type="entry name" value="FN3_sf"/>
</dbReference>
<evidence type="ECO:0000313" key="1">
    <source>
        <dbReference type="EMBL" id="OQP57377.1"/>
    </source>
</evidence>
<name>A0A1V9FGH0_9BACT</name>
<dbReference type="Proteomes" id="UP000192276">
    <property type="component" value="Unassembled WGS sequence"/>
</dbReference>
<dbReference type="CDD" id="cd00063">
    <property type="entry name" value="FN3"/>
    <property type="match status" value="1"/>
</dbReference>
<sequence length="202" mass="22449">MNRIVTKYKKNQSHIALTAHRVLEKMPGNPVFPDPPAALAKLAKVLPQFQKALAQAAGRDKHWVSIKNDKKIIVLDLLGKLTSYVTDKSKGDRTIILSSGFDANKERSKTGSEPFIEKLEVKLGAAGEATTIARNVKGTRAYAHQYTTEPPGPKTEWVAVGSSVNRYTFRGLTSEKRYWFRIVAIGSRNRKAYSPIVSKVIQ</sequence>
<dbReference type="AlphaFoldDB" id="A0A1V9FGH0"/>
<evidence type="ECO:0008006" key="3">
    <source>
        <dbReference type="Google" id="ProtNLM"/>
    </source>
</evidence>